<evidence type="ECO:0000313" key="3">
    <source>
        <dbReference type="Proteomes" id="UP000724686"/>
    </source>
</evidence>
<evidence type="ECO:0000256" key="1">
    <source>
        <dbReference type="SAM" id="Phobius"/>
    </source>
</evidence>
<comment type="caution">
    <text evidence="2">The sequence shown here is derived from an EMBL/GenBank/DDBJ whole genome shotgun (WGS) entry which is preliminary data.</text>
</comment>
<name>A0ABS2UH57_9LEPT</name>
<keyword evidence="1" id="KW-0812">Transmembrane</keyword>
<keyword evidence="1" id="KW-0472">Membrane</keyword>
<feature type="transmembrane region" description="Helical" evidence="1">
    <location>
        <begin position="43"/>
        <end position="63"/>
    </location>
</feature>
<organism evidence="2 3">
    <name type="scientific">Leptospira ainlahdjerensis</name>
    <dbReference type="NCBI Taxonomy" id="2810033"/>
    <lineage>
        <taxon>Bacteria</taxon>
        <taxon>Pseudomonadati</taxon>
        <taxon>Spirochaetota</taxon>
        <taxon>Spirochaetia</taxon>
        <taxon>Leptospirales</taxon>
        <taxon>Leptospiraceae</taxon>
        <taxon>Leptospira</taxon>
    </lineage>
</organism>
<keyword evidence="3" id="KW-1185">Reference proteome</keyword>
<accession>A0ABS2UH57</accession>
<protein>
    <submittedName>
        <fullName evidence="2">Uncharacterized protein</fullName>
    </submittedName>
</protein>
<gene>
    <name evidence="2" type="ORF">JWG45_21385</name>
</gene>
<evidence type="ECO:0000313" key="2">
    <source>
        <dbReference type="EMBL" id="MBM9579706.1"/>
    </source>
</evidence>
<sequence>MEILTQAIFGLFIPLYIALVLLLSQWMFRYLKYDFIHRDKVRFVLVLATVIAVGFEIARFVLGDSILDLGYYAVILLLNFVFTTRFYDALMKRLFQAIGFTHYAPTESEDQPD</sequence>
<feature type="transmembrane region" description="Helical" evidence="1">
    <location>
        <begin position="6"/>
        <end position="31"/>
    </location>
</feature>
<dbReference type="Proteomes" id="UP000724686">
    <property type="component" value="Unassembled WGS sequence"/>
</dbReference>
<feature type="transmembrane region" description="Helical" evidence="1">
    <location>
        <begin position="69"/>
        <end position="87"/>
    </location>
</feature>
<keyword evidence="1" id="KW-1133">Transmembrane helix</keyword>
<dbReference type="EMBL" id="JAFFPU010000080">
    <property type="protein sequence ID" value="MBM9579706.1"/>
    <property type="molecule type" value="Genomic_DNA"/>
</dbReference>
<reference evidence="2 3" key="1">
    <citation type="submission" date="2021-02" db="EMBL/GenBank/DDBJ databases">
        <title>Leptospira ainlahdjerensis sp. nov., Leptospira ainazelensis sp. nov., Leptospira abararensis sp. nov. and Leptospira chreensis sp. nov., four new species isolated from water sources in Algeria.</title>
        <authorList>
            <person name="Amara Korba A."/>
            <person name="Kainiu M."/>
            <person name="Vincent A.T."/>
            <person name="Mariet J.-F."/>
            <person name="Veyrier F.J."/>
            <person name="Goarant C."/>
            <person name="Picardeau M."/>
        </authorList>
    </citation>
    <scope>NUCLEOTIDE SEQUENCE [LARGE SCALE GENOMIC DNA]</scope>
    <source>
        <strain evidence="2 3">201903070</strain>
    </source>
</reference>
<dbReference type="RefSeq" id="WP_205281638.1">
    <property type="nucleotide sequence ID" value="NZ_JAFFPU010000080.1"/>
</dbReference>
<proteinExistence type="predicted"/>